<dbReference type="FunFam" id="1.10.10.10:FF:000031">
    <property type="entry name" value="Paired box protein Pax-7"/>
    <property type="match status" value="1"/>
</dbReference>
<dbReference type="InterPro" id="IPR001356">
    <property type="entry name" value="HD"/>
</dbReference>
<dbReference type="InterPro" id="IPR043565">
    <property type="entry name" value="PAX_fam"/>
</dbReference>
<evidence type="ECO:0000313" key="14">
    <source>
        <dbReference type="EMBL" id="EJD76269.1"/>
    </source>
</evidence>
<dbReference type="PROSITE" id="PS50071">
    <property type="entry name" value="HOMEOBOX_2"/>
    <property type="match status" value="1"/>
</dbReference>
<evidence type="ECO:0000256" key="8">
    <source>
        <dbReference type="ARBA" id="ARBA00023163"/>
    </source>
</evidence>
<evidence type="ECO:0000256" key="4">
    <source>
        <dbReference type="ARBA" id="ARBA00022724"/>
    </source>
</evidence>
<dbReference type="InterPro" id="IPR017970">
    <property type="entry name" value="Homeobox_CS"/>
</dbReference>
<dbReference type="Gene3D" id="1.10.10.60">
    <property type="entry name" value="Homeodomain-like"/>
    <property type="match status" value="1"/>
</dbReference>
<dbReference type="CTD" id="9940906"/>
<dbReference type="Pfam" id="PF00292">
    <property type="entry name" value="PAX"/>
    <property type="match status" value="1"/>
</dbReference>
<dbReference type="RefSeq" id="XP_020307079.1">
    <property type="nucleotide sequence ID" value="XM_020449390.1"/>
</dbReference>
<dbReference type="CDD" id="cd00086">
    <property type="entry name" value="homeodomain"/>
    <property type="match status" value="1"/>
</dbReference>
<dbReference type="FunCoup" id="A0A1S0UL07">
    <property type="interactions" value="51"/>
</dbReference>
<dbReference type="Pfam" id="PF00046">
    <property type="entry name" value="Homeodomain"/>
    <property type="match status" value="1"/>
</dbReference>
<protein>
    <recommendedName>
        <fullName evidence="15">Paired box' domain protein</fullName>
    </recommendedName>
</protein>
<dbReference type="Gene3D" id="1.10.10.10">
    <property type="entry name" value="Winged helix-like DNA-binding domain superfamily/Winged helix DNA-binding domain"/>
    <property type="match status" value="2"/>
</dbReference>
<dbReference type="GO" id="GO:0005634">
    <property type="term" value="C:nucleus"/>
    <property type="evidence" value="ECO:0007669"/>
    <property type="project" value="UniProtKB-SubCell"/>
</dbReference>
<evidence type="ECO:0000256" key="7">
    <source>
        <dbReference type="ARBA" id="ARBA00023155"/>
    </source>
</evidence>
<dbReference type="SMART" id="SM00389">
    <property type="entry name" value="HOX"/>
    <property type="match status" value="1"/>
</dbReference>
<keyword evidence="9 10" id="KW-0539">Nucleus</keyword>
<keyword evidence="7 10" id="KW-0371">Homeobox</keyword>
<evidence type="ECO:0000256" key="6">
    <source>
        <dbReference type="ARBA" id="ARBA00023125"/>
    </source>
</evidence>
<comment type="similarity">
    <text evidence="2">Belongs to the paired homeobox family.</text>
</comment>
<evidence type="ECO:0000256" key="11">
    <source>
        <dbReference type="RuleBase" id="RU000682"/>
    </source>
</evidence>
<keyword evidence="4" id="KW-0563">Paired box</keyword>
<dbReference type="GO" id="GO:0000981">
    <property type="term" value="F:DNA-binding transcription factor activity, RNA polymerase II-specific"/>
    <property type="evidence" value="ECO:0007669"/>
    <property type="project" value="InterPro"/>
</dbReference>
<accession>A0A1S0UL07</accession>
<evidence type="ECO:0000259" key="12">
    <source>
        <dbReference type="PROSITE" id="PS50071"/>
    </source>
</evidence>
<dbReference type="GO" id="GO:0007365">
    <property type="term" value="P:periodic partitioning"/>
    <property type="evidence" value="ECO:0007669"/>
    <property type="project" value="UniProtKB-ARBA"/>
</dbReference>
<evidence type="ECO:0000256" key="3">
    <source>
        <dbReference type="ARBA" id="ARBA00022473"/>
    </source>
</evidence>
<evidence type="ECO:0000256" key="2">
    <source>
        <dbReference type="ARBA" id="ARBA00005733"/>
    </source>
</evidence>
<feature type="domain" description="Paired" evidence="13">
    <location>
        <begin position="40"/>
        <end position="167"/>
    </location>
</feature>
<dbReference type="PANTHER" id="PTHR45636">
    <property type="entry name" value="PAIRED BOX PROTEIN PAX-6-RELATED-RELATED"/>
    <property type="match status" value="1"/>
</dbReference>
<evidence type="ECO:0000256" key="9">
    <source>
        <dbReference type="ARBA" id="ARBA00023242"/>
    </source>
</evidence>
<name>A0A1S0UL07_LOALO</name>
<evidence type="ECO:0000256" key="10">
    <source>
        <dbReference type="PROSITE-ProRule" id="PRU00108"/>
    </source>
</evidence>
<sequence length="352" mass="39130">MACTIGNATTIDISSTTAAVSDTTALTSNHHSFTFANIMGQGRVNQLGGVFINGRPLPQHIRLKIVEMATNGVKPCHISRQLRVSHGCVSKILYRYAETGSVSPGQIGGNPRSRKTILALEEHIDRIRQDRPAINAHEIRLMLIDKGICSRSNAPTISSIHKYMRLDRSMRSGIQTHHYSSKALLKQHKVFTLKHSIDGILGTFTGKCNSTGQLLPEYQTEMVGRTRRNRTSFTQEQLEVLEAAFKANTYPDQELRERLAAATKLDEGKIQVWFSNRRARCRKSLATSTFNPFLFHPNSSAPYFQEMDIIASSRTDIDTSFLLNPYTTAAAVADIHSINFADLPSLLFPASV</sequence>
<evidence type="ECO:0000256" key="5">
    <source>
        <dbReference type="ARBA" id="ARBA00023015"/>
    </source>
</evidence>
<organism evidence="14">
    <name type="scientific">Loa loa</name>
    <name type="common">Eye worm</name>
    <name type="synonym">Filaria loa</name>
    <dbReference type="NCBI Taxonomy" id="7209"/>
    <lineage>
        <taxon>Eukaryota</taxon>
        <taxon>Metazoa</taxon>
        <taxon>Ecdysozoa</taxon>
        <taxon>Nematoda</taxon>
        <taxon>Chromadorea</taxon>
        <taxon>Rhabditida</taxon>
        <taxon>Spirurina</taxon>
        <taxon>Spiruromorpha</taxon>
        <taxon>Filarioidea</taxon>
        <taxon>Onchocercidae</taxon>
        <taxon>Loa</taxon>
    </lineage>
</organism>
<dbReference type="InterPro" id="IPR009057">
    <property type="entry name" value="Homeodomain-like_sf"/>
</dbReference>
<evidence type="ECO:0000256" key="1">
    <source>
        <dbReference type="ARBA" id="ARBA00004123"/>
    </source>
</evidence>
<dbReference type="OMA" id="RYYRTGI"/>
<dbReference type="PRINTS" id="PR00027">
    <property type="entry name" value="PAIREDBOX"/>
</dbReference>
<dbReference type="GO" id="GO:0000978">
    <property type="term" value="F:RNA polymerase II cis-regulatory region sequence-specific DNA binding"/>
    <property type="evidence" value="ECO:0007669"/>
    <property type="project" value="TreeGrafter"/>
</dbReference>
<dbReference type="AlphaFoldDB" id="A0A1S0UL07"/>
<dbReference type="InParanoid" id="A0A1S0UL07"/>
<reference evidence="14" key="1">
    <citation type="submission" date="2012-04" db="EMBL/GenBank/DDBJ databases">
        <title>The Genome Sequence of Loa loa.</title>
        <authorList>
            <consortium name="The Broad Institute Genome Sequencing Platform"/>
            <consortium name="Broad Institute Genome Sequencing Center for Infectious Disease"/>
            <person name="Nutman T.B."/>
            <person name="Fink D.L."/>
            <person name="Russ C."/>
            <person name="Young S."/>
            <person name="Zeng Q."/>
            <person name="Gargeya S."/>
            <person name="Alvarado L."/>
            <person name="Berlin A."/>
            <person name="Chapman S.B."/>
            <person name="Chen Z."/>
            <person name="Freedman E."/>
            <person name="Gellesch M."/>
            <person name="Goldberg J."/>
            <person name="Griggs A."/>
            <person name="Gujja S."/>
            <person name="Heilman E.R."/>
            <person name="Heiman D."/>
            <person name="Howarth C."/>
            <person name="Mehta T."/>
            <person name="Neiman D."/>
            <person name="Pearson M."/>
            <person name="Roberts A."/>
            <person name="Saif S."/>
            <person name="Shea T."/>
            <person name="Shenoy N."/>
            <person name="Sisk P."/>
            <person name="Stolte C."/>
            <person name="Sykes S."/>
            <person name="White J."/>
            <person name="Yandava C."/>
            <person name="Haas B."/>
            <person name="Henn M.R."/>
            <person name="Nusbaum C."/>
            <person name="Birren B."/>
        </authorList>
    </citation>
    <scope>NUCLEOTIDE SEQUENCE [LARGE SCALE GENOMIC DNA]</scope>
</reference>
<keyword evidence="3" id="KW-0217">Developmental protein</keyword>
<dbReference type="InterPro" id="IPR036388">
    <property type="entry name" value="WH-like_DNA-bd_sf"/>
</dbReference>
<proteinExistence type="inferred from homology"/>
<dbReference type="PANTHER" id="PTHR45636:SF49">
    <property type="entry name" value="PAIRED BOX PROTEIN 3 HOMOLOG"/>
    <property type="match status" value="1"/>
</dbReference>
<comment type="subcellular location">
    <subcellularLocation>
        <location evidence="1 10 11">Nucleus</location>
    </subcellularLocation>
</comment>
<feature type="DNA-binding region" description="Homeobox" evidence="10">
    <location>
        <begin position="226"/>
        <end position="285"/>
    </location>
</feature>
<keyword evidence="5" id="KW-0805">Transcription regulation</keyword>
<dbReference type="OrthoDB" id="3225452at2759"/>
<dbReference type="SMART" id="SM00351">
    <property type="entry name" value="PAX"/>
    <property type="match status" value="1"/>
</dbReference>
<dbReference type="PROSITE" id="PS00027">
    <property type="entry name" value="HOMEOBOX_1"/>
    <property type="match status" value="1"/>
</dbReference>
<feature type="domain" description="Homeobox" evidence="12">
    <location>
        <begin position="224"/>
        <end position="284"/>
    </location>
</feature>
<dbReference type="EMBL" id="JH712081">
    <property type="protein sequence ID" value="EJD76269.1"/>
    <property type="molecule type" value="Genomic_DNA"/>
</dbReference>
<dbReference type="PROSITE" id="PS51057">
    <property type="entry name" value="PAIRED_2"/>
    <property type="match status" value="1"/>
</dbReference>
<dbReference type="KEGG" id="loa:LOAG_16736"/>
<dbReference type="InterPro" id="IPR001523">
    <property type="entry name" value="Paired_dom"/>
</dbReference>
<evidence type="ECO:0008006" key="15">
    <source>
        <dbReference type="Google" id="ProtNLM"/>
    </source>
</evidence>
<dbReference type="SUPFAM" id="SSF46689">
    <property type="entry name" value="Homeodomain-like"/>
    <property type="match status" value="2"/>
</dbReference>
<keyword evidence="6 10" id="KW-0238">DNA-binding</keyword>
<dbReference type="GeneID" id="9940906"/>
<keyword evidence="8" id="KW-0804">Transcription</keyword>
<gene>
    <name evidence="14" type="ORF">LOAG_16736</name>
</gene>
<evidence type="ECO:0000259" key="13">
    <source>
        <dbReference type="PROSITE" id="PS51057"/>
    </source>
</evidence>